<reference evidence="1" key="2">
    <citation type="submission" date="2022-01" db="EMBL/GenBank/DDBJ databases">
        <authorList>
            <person name="Yamashiro T."/>
            <person name="Shiraishi A."/>
            <person name="Satake H."/>
            <person name="Nakayama K."/>
        </authorList>
    </citation>
    <scope>NUCLEOTIDE SEQUENCE</scope>
</reference>
<comment type="caution">
    <text evidence="1">The sequence shown here is derived from an EMBL/GenBank/DDBJ whole genome shotgun (WGS) entry which is preliminary data.</text>
</comment>
<accession>A0ABQ5EMP2</accession>
<protein>
    <submittedName>
        <fullName evidence="1">Uncharacterized protein</fullName>
    </submittedName>
</protein>
<reference evidence="1" key="1">
    <citation type="journal article" date="2022" name="Int. J. Mol. Sci.">
        <title>Draft Genome of Tanacetum Coccineum: Genomic Comparison of Closely Related Tanacetum-Family Plants.</title>
        <authorList>
            <person name="Yamashiro T."/>
            <person name="Shiraishi A."/>
            <person name="Nakayama K."/>
            <person name="Satake H."/>
        </authorList>
    </citation>
    <scope>NUCLEOTIDE SEQUENCE</scope>
</reference>
<proteinExistence type="predicted"/>
<sequence>MANDEFILHVEGTASSQRVIRHIGGQSWPGRLTVTNYALYFEASGIVTYDDAIKLDLSTDMEKSVKPTATGPWVLLFLTRP</sequence>
<dbReference type="PANTHER" id="PTHR31860">
    <property type="entry name" value="HEAT-INDUCIBLE TRANSCRIPTION REPRESSOR (DUF639)-RELATED"/>
    <property type="match status" value="1"/>
</dbReference>
<name>A0ABQ5EMP2_9ASTR</name>
<dbReference type="EMBL" id="BQNB010016472">
    <property type="protein sequence ID" value="GJT52188.1"/>
    <property type="molecule type" value="Genomic_DNA"/>
</dbReference>
<evidence type="ECO:0000313" key="1">
    <source>
        <dbReference type="EMBL" id="GJT52188.1"/>
    </source>
</evidence>
<evidence type="ECO:0000313" key="2">
    <source>
        <dbReference type="Proteomes" id="UP001151760"/>
    </source>
</evidence>
<keyword evidence="2" id="KW-1185">Reference proteome</keyword>
<dbReference type="Proteomes" id="UP001151760">
    <property type="component" value="Unassembled WGS sequence"/>
</dbReference>
<gene>
    <name evidence="1" type="ORF">Tco_0978345</name>
</gene>
<organism evidence="1 2">
    <name type="scientific">Tanacetum coccineum</name>
    <dbReference type="NCBI Taxonomy" id="301880"/>
    <lineage>
        <taxon>Eukaryota</taxon>
        <taxon>Viridiplantae</taxon>
        <taxon>Streptophyta</taxon>
        <taxon>Embryophyta</taxon>
        <taxon>Tracheophyta</taxon>
        <taxon>Spermatophyta</taxon>
        <taxon>Magnoliopsida</taxon>
        <taxon>eudicotyledons</taxon>
        <taxon>Gunneridae</taxon>
        <taxon>Pentapetalae</taxon>
        <taxon>asterids</taxon>
        <taxon>campanulids</taxon>
        <taxon>Asterales</taxon>
        <taxon>Asteraceae</taxon>
        <taxon>Asteroideae</taxon>
        <taxon>Anthemideae</taxon>
        <taxon>Anthemidinae</taxon>
        <taxon>Tanacetum</taxon>
    </lineage>
</organism>
<dbReference type="PANTHER" id="PTHR31860:SF5">
    <property type="entry name" value="ARGH (DUF639)"/>
    <property type="match status" value="1"/>
</dbReference>